<keyword evidence="3" id="KW-1185">Reference proteome</keyword>
<feature type="coiled-coil region" evidence="1">
    <location>
        <begin position="263"/>
        <end position="300"/>
    </location>
</feature>
<proteinExistence type="predicted"/>
<feature type="coiled-coil region" evidence="1">
    <location>
        <begin position="185"/>
        <end position="219"/>
    </location>
</feature>
<feature type="compositionally biased region" description="Low complexity" evidence="2">
    <location>
        <begin position="41"/>
        <end position="57"/>
    </location>
</feature>
<feature type="coiled-coil region" evidence="1">
    <location>
        <begin position="361"/>
        <end position="457"/>
    </location>
</feature>
<dbReference type="OrthoDB" id="8197438at2759"/>
<evidence type="ECO:0000313" key="4">
    <source>
        <dbReference type="RefSeq" id="XP_034238365.1"/>
    </source>
</evidence>
<keyword evidence="1" id="KW-0175">Coiled coil</keyword>
<dbReference type="Proteomes" id="UP000515158">
    <property type="component" value="Unplaced"/>
</dbReference>
<sequence length="583" mass="64146">MRVAAQKAEPVTPKLEPTTPRPKSTHGPSPGSARAKLSREGTALSASEGGAAAAGKADGHLTLQAKKTAAAAPRHPTGVKDKPLASGAGENVAVVKAEGPASALEEHEGHLKAMLAPFLVLVAELASRHSLLLEAHKGTDVYNAEAPFAATLSHRQAEALQAVTRHSDQAANIMRTTVEENALMRGLLEKENSDLIQKLEECTKDLERERAAAAKLKNSKLAMDSSIKQMRTKIKDVEATLTAKVAEDDAKLKEQSALVHSLNQKMRSRNVVLEQRGKELEQREKELQAALTRIAELESGDVSKQQLNSRLSSVTQMLQLETKNREKAELKLKATAAKLSQIGMAREAGDDAAPPAKTDLQAELEAELEQLRANRDGLKAQLEQLREASSSDISELRTELKSVMGQLEARSRQLENKDAELKHYLALRPGETTREEMEAMKEMFAELATHNERLDQELGQCRQELARRDKMMADQENVLRVRDNLISVLHNREGQGLQGLQWPQEAAAGRKLIDLHAIVERKSVRIKAYEQQIKQMEKQLESSQVLRTTMETRIAQLEHMVAVAGMTKQALGKPPCRVNVASW</sequence>
<dbReference type="AlphaFoldDB" id="A0A6P8YMI9"/>
<dbReference type="GeneID" id="117643541"/>
<name>A0A6P8YMI9_THRPL</name>
<organism evidence="4">
    <name type="scientific">Thrips palmi</name>
    <name type="common">Melon thrips</name>
    <dbReference type="NCBI Taxonomy" id="161013"/>
    <lineage>
        <taxon>Eukaryota</taxon>
        <taxon>Metazoa</taxon>
        <taxon>Ecdysozoa</taxon>
        <taxon>Arthropoda</taxon>
        <taxon>Hexapoda</taxon>
        <taxon>Insecta</taxon>
        <taxon>Pterygota</taxon>
        <taxon>Neoptera</taxon>
        <taxon>Paraneoptera</taxon>
        <taxon>Thysanoptera</taxon>
        <taxon>Terebrantia</taxon>
        <taxon>Thripoidea</taxon>
        <taxon>Thripidae</taxon>
        <taxon>Thrips</taxon>
    </lineage>
</organism>
<evidence type="ECO:0000256" key="1">
    <source>
        <dbReference type="SAM" id="Coils"/>
    </source>
</evidence>
<evidence type="ECO:0000313" key="3">
    <source>
        <dbReference type="Proteomes" id="UP000515158"/>
    </source>
</evidence>
<reference evidence="4" key="1">
    <citation type="submission" date="2025-08" db="UniProtKB">
        <authorList>
            <consortium name="RefSeq"/>
        </authorList>
    </citation>
    <scope>IDENTIFICATION</scope>
    <source>
        <tissue evidence="4">Total insect</tissue>
    </source>
</reference>
<gene>
    <name evidence="4" type="primary">LOC117643541</name>
</gene>
<feature type="coiled-coil region" evidence="1">
    <location>
        <begin position="519"/>
        <end position="546"/>
    </location>
</feature>
<feature type="region of interest" description="Disordered" evidence="2">
    <location>
        <begin position="1"/>
        <end position="57"/>
    </location>
</feature>
<protein>
    <submittedName>
        <fullName evidence="4">Cingulin-like isoform X2</fullName>
    </submittedName>
</protein>
<evidence type="ECO:0000256" key="2">
    <source>
        <dbReference type="SAM" id="MobiDB-lite"/>
    </source>
</evidence>
<dbReference type="RefSeq" id="XP_034238365.1">
    <property type="nucleotide sequence ID" value="XM_034382474.1"/>
</dbReference>
<accession>A0A6P8YMI9</accession>
<feature type="region of interest" description="Disordered" evidence="2">
    <location>
        <begin position="66"/>
        <end position="85"/>
    </location>
</feature>